<dbReference type="GO" id="GO:0005634">
    <property type="term" value="C:nucleus"/>
    <property type="evidence" value="ECO:0007669"/>
    <property type="project" value="UniProtKB-SubCell"/>
</dbReference>
<evidence type="ECO:0000256" key="1">
    <source>
        <dbReference type="ARBA" id="ARBA00004123"/>
    </source>
</evidence>
<organism evidence="8 9">
    <name type="scientific">Triparma verrucosa</name>
    <dbReference type="NCBI Taxonomy" id="1606542"/>
    <lineage>
        <taxon>Eukaryota</taxon>
        <taxon>Sar</taxon>
        <taxon>Stramenopiles</taxon>
        <taxon>Ochrophyta</taxon>
        <taxon>Bolidophyceae</taxon>
        <taxon>Parmales</taxon>
        <taxon>Triparmaceae</taxon>
        <taxon>Triparma</taxon>
    </lineage>
</organism>
<keyword evidence="4" id="KW-0819">tRNA processing</keyword>
<comment type="caution">
    <text evidence="8">The sequence shown here is derived from an EMBL/GenBank/DDBJ whole genome shotgun (WGS) entry which is preliminary data.</text>
</comment>
<comment type="similarity">
    <text evidence="2">Belongs to the TRM6/GCD10 family.</text>
</comment>
<dbReference type="InterPro" id="IPR029063">
    <property type="entry name" value="SAM-dependent_MTases_sf"/>
</dbReference>
<comment type="subcellular location">
    <subcellularLocation>
        <location evidence="1">Nucleus</location>
    </subcellularLocation>
</comment>
<gene>
    <name evidence="8" type="ORF">TrVE_jg1113</name>
</gene>
<dbReference type="GO" id="GO:0031515">
    <property type="term" value="C:tRNA (m1A) methyltransferase complex"/>
    <property type="evidence" value="ECO:0007669"/>
    <property type="project" value="InterPro"/>
</dbReference>
<sequence length="497" mass="55696">MSNSSSSLSPSSPPSRDHHVSEGDVCIVNFGEGRQYFLTACRSGKDNQVKLGQKGKVYTTGLIGLPYGAVIEVKNSRMVRTEDDLITPPLNLEDADADGDTPSVKLDNRNLVDDNKSQITTQDDIMKLREEGKTGQDIVTELVNNSKSFKGKTEFAKAKYIKRKLKKYLPRARIVRCTSSTVCDVYFKKDAMRYMSLRPDSLAQIISYANVYAGAQVLTFDTISVVTASLVERMGGYGRILSVHSSQDPPHKEVLSKFNFDYKTLDVLKFVSAFEIFDPKSKEDKDKDACDDEKQKLKAQGWPVPLMEHTIDHLEKDFESDQAKHDFLFKRASRFIRKLCRPSRDETLEYLNKKSDSLIISTKFDPLPILLALLPFLAPSCPFVVFSEHIEPLAECFEKLKSDRLAIQLQLTETWNREIKVMQNITHPQMTMSATGGYILTGCKVSDQCVEVEKKGKLVGKGFGAMRARGRGNKRKLEDVAARGDADREDDDAGGSS</sequence>
<dbReference type="GO" id="GO:0030488">
    <property type="term" value="P:tRNA methylation"/>
    <property type="evidence" value="ECO:0007669"/>
    <property type="project" value="InterPro"/>
</dbReference>
<evidence type="ECO:0000256" key="4">
    <source>
        <dbReference type="ARBA" id="ARBA00022694"/>
    </source>
</evidence>
<evidence type="ECO:0000313" key="9">
    <source>
        <dbReference type="Proteomes" id="UP001165160"/>
    </source>
</evidence>
<feature type="region of interest" description="Disordered" evidence="7">
    <location>
        <begin position="1"/>
        <end position="21"/>
    </location>
</feature>
<evidence type="ECO:0000256" key="3">
    <source>
        <dbReference type="ARBA" id="ARBA00021704"/>
    </source>
</evidence>
<dbReference type="AlphaFoldDB" id="A0A9W7KY41"/>
<feature type="region of interest" description="Disordered" evidence="7">
    <location>
        <begin position="471"/>
        <end position="497"/>
    </location>
</feature>
<dbReference type="Proteomes" id="UP001165160">
    <property type="component" value="Unassembled WGS sequence"/>
</dbReference>
<dbReference type="InterPro" id="IPR017423">
    <property type="entry name" value="TRM6"/>
</dbReference>
<evidence type="ECO:0000256" key="2">
    <source>
        <dbReference type="ARBA" id="ARBA00008320"/>
    </source>
</evidence>
<dbReference type="PANTHER" id="PTHR12945:SF0">
    <property type="entry name" value="TRNA (ADENINE(58)-N(1))-METHYLTRANSFERASE NON-CATALYTIC SUBUNIT TRM6"/>
    <property type="match status" value="1"/>
</dbReference>
<dbReference type="EMBL" id="BRXX01000543">
    <property type="protein sequence ID" value="GMI16083.1"/>
    <property type="molecule type" value="Genomic_DNA"/>
</dbReference>
<keyword evidence="9" id="KW-1185">Reference proteome</keyword>
<dbReference type="PANTHER" id="PTHR12945">
    <property type="entry name" value="TRANSLATION INITIATION FACTOR EIF3-RELATED"/>
    <property type="match status" value="1"/>
</dbReference>
<protein>
    <recommendedName>
        <fullName evidence="3">tRNA (adenine(58)-N(1))-methyltransferase non-catalytic subunit TRM6</fullName>
    </recommendedName>
    <alternativeName>
        <fullName evidence="6">tRNA(m1A58)-methyltransferase subunit TRM6</fullName>
    </alternativeName>
</protein>
<name>A0A9W7KY41_9STRA</name>
<feature type="compositionally biased region" description="Basic and acidic residues" evidence="7">
    <location>
        <begin position="475"/>
        <end position="486"/>
    </location>
</feature>
<reference evidence="9" key="1">
    <citation type="journal article" date="2023" name="Commun. Biol.">
        <title>Genome analysis of Parmales, the sister group of diatoms, reveals the evolutionary specialization of diatoms from phago-mixotrophs to photoautotrophs.</title>
        <authorList>
            <person name="Ban H."/>
            <person name="Sato S."/>
            <person name="Yoshikawa S."/>
            <person name="Yamada K."/>
            <person name="Nakamura Y."/>
            <person name="Ichinomiya M."/>
            <person name="Sato N."/>
            <person name="Blanc-Mathieu R."/>
            <person name="Endo H."/>
            <person name="Kuwata A."/>
            <person name="Ogata H."/>
        </authorList>
    </citation>
    <scope>NUCLEOTIDE SEQUENCE [LARGE SCALE GENOMIC DNA]</scope>
    <source>
        <strain evidence="9">NIES 3699</strain>
    </source>
</reference>
<evidence type="ECO:0000256" key="7">
    <source>
        <dbReference type="SAM" id="MobiDB-lite"/>
    </source>
</evidence>
<proteinExistence type="inferred from homology"/>
<feature type="compositionally biased region" description="Acidic residues" evidence="7">
    <location>
        <begin position="487"/>
        <end position="497"/>
    </location>
</feature>
<keyword evidence="5" id="KW-0539">Nucleus</keyword>
<dbReference type="Gene3D" id="3.40.50.150">
    <property type="entry name" value="Vaccinia Virus protein VP39"/>
    <property type="match status" value="1"/>
</dbReference>
<evidence type="ECO:0000256" key="6">
    <source>
        <dbReference type="ARBA" id="ARBA00032319"/>
    </source>
</evidence>
<evidence type="ECO:0000256" key="5">
    <source>
        <dbReference type="ARBA" id="ARBA00023242"/>
    </source>
</evidence>
<accession>A0A9W7KY41</accession>
<feature type="compositionally biased region" description="Low complexity" evidence="7">
    <location>
        <begin position="1"/>
        <end position="10"/>
    </location>
</feature>
<evidence type="ECO:0000313" key="8">
    <source>
        <dbReference type="EMBL" id="GMI16083.1"/>
    </source>
</evidence>
<dbReference type="Pfam" id="PF04189">
    <property type="entry name" value="Gcd10p"/>
    <property type="match status" value="1"/>
</dbReference>